<evidence type="ECO:0000256" key="8">
    <source>
        <dbReference type="ARBA" id="ARBA00023235"/>
    </source>
</evidence>
<dbReference type="GO" id="GO:0005737">
    <property type="term" value="C:cytoplasm"/>
    <property type="evidence" value="ECO:0007669"/>
    <property type="project" value="UniProtKB-SubCell"/>
</dbReference>
<comment type="catalytic activity">
    <reaction evidence="1 12">
        <text>1-(5-phospho-beta-D-ribosyl)-5-[(5-phospho-beta-D-ribosylamino)methylideneamino]imidazole-4-carboxamide = 5-[(5-phospho-1-deoxy-D-ribulos-1-ylimino)methylamino]-1-(5-phospho-beta-D-ribosyl)imidazole-4-carboxamide</text>
        <dbReference type="Rhea" id="RHEA:15469"/>
        <dbReference type="ChEBI" id="CHEBI:58435"/>
        <dbReference type="ChEBI" id="CHEBI:58525"/>
        <dbReference type="EC" id="5.3.1.16"/>
    </reaction>
</comment>
<evidence type="ECO:0000256" key="2">
    <source>
        <dbReference type="ARBA" id="ARBA00005133"/>
    </source>
</evidence>
<keyword evidence="7 11" id="KW-0368">Histidine biosynthesis</keyword>
<dbReference type="OrthoDB" id="446074at2759"/>
<dbReference type="FunCoup" id="A0A168KLB4">
    <property type="interactions" value="501"/>
</dbReference>
<evidence type="ECO:0000256" key="1">
    <source>
        <dbReference type="ARBA" id="ARBA00000901"/>
    </source>
</evidence>
<accession>A0A168KLB4</accession>
<organism evidence="13">
    <name type="scientific">Absidia glauca</name>
    <name type="common">Pin mould</name>
    <dbReference type="NCBI Taxonomy" id="4829"/>
    <lineage>
        <taxon>Eukaryota</taxon>
        <taxon>Fungi</taxon>
        <taxon>Fungi incertae sedis</taxon>
        <taxon>Mucoromycota</taxon>
        <taxon>Mucoromycotina</taxon>
        <taxon>Mucoromycetes</taxon>
        <taxon>Mucorales</taxon>
        <taxon>Cunninghamellaceae</taxon>
        <taxon>Absidia</taxon>
    </lineage>
</organism>
<dbReference type="EC" id="5.3.1.16" evidence="4 12"/>
<dbReference type="InParanoid" id="A0A168KLB4"/>
<keyword evidence="8 12" id="KW-0413">Isomerase</keyword>
<dbReference type="SUPFAM" id="SSF51366">
    <property type="entry name" value="Ribulose-phoshate binding barrel"/>
    <property type="match status" value="1"/>
</dbReference>
<dbReference type="CDD" id="cd04723">
    <property type="entry name" value="HisA_HisF"/>
    <property type="match status" value="1"/>
</dbReference>
<dbReference type="GO" id="GO:0000162">
    <property type="term" value="P:L-tryptophan biosynthetic process"/>
    <property type="evidence" value="ECO:0007669"/>
    <property type="project" value="TreeGrafter"/>
</dbReference>
<evidence type="ECO:0000313" key="13">
    <source>
        <dbReference type="EMBL" id="SAL94901.1"/>
    </source>
</evidence>
<dbReference type="GO" id="GO:0003949">
    <property type="term" value="F:1-(5-phosphoribosyl)-5-[(5-phosphoribosylamino)methylideneamino]imidazole-4-carboxamide isomerase activity"/>
    <property type="evidence" value="ECO:0007669"/>
    <property type="project" value="UniProtKB-EC"/>
</dbReference>
<dbReference type="Pfam" id="PF00977">
    <property type="entry name" value="His_biosynth"/>
    <property type="match status" value="1"/>
</dbReference>
<dbReference type="UniPathway" id="UPA00031">
    <property type="reaction ID" value="UER00009"/>
</dbReference>
<dbReference type="InterPro" id="IPR011060">
    <property type="entry name" value="RibuloseP-bd_barrel"/>
</dbReference>
<dbReference type="AlphaFoldDB" id="A0A168KLB4"/>
<comment type="pathway">
    <text evidence="2 12">Amino-acid biosynthesis; L-histidine biosynthesis; L-histidine from 5-phospho-alpha-D-ribose 1-diphosphate: step 4/9.</text>
</comment>
<evidence type="ECO:0000256" key="10">
    <source>
        <dbReference type="ARBA" id="ARBA00031376"/>
    </source>
</evidence>
<protein>
    <recommendedName>
        <fullName evidence="5 12">1-(5-phosphoribosyl)-5-[(5-phosphoribosylamino)methylideneamino] imidazole-4-carboxamide isomerase</fullName>
        <ecNumber evidence="4 12">5.3.1.16</ecNumber>
    </recommendedName>
    <alternativeName>
        <fullName evidence="10 12">5-proFAR isomerase</fullName>
    </alternativeName>
    <alternativeName>
        <fullName evidence="9 12">Phosphoribosylformimino-5-aminoimidazole carboxamide ribotide isomerase</fullName>
    </alternativeName>
</protein>
<dbReference type="OMA" id="IEWNKTH"/>
<reference evidence="13" key="1">
    <citation type="submission" date="2016-04" db="EMBL/GenBank/DDBJ databases">
        <authorList>
            <person name="Evans L.H."/>
            <person name="Alamgir A."/>
            <person name="Owens N."/>
            <person name="Weber N.D."/>
            <person name="Virtaneva K."/>
            <person name="Barbian K."/>
            <person name="Babar A."/>
            <person name="Rosenke K."/>
        </authorList>
    </citation>
    <scope>NUCLEOTIDE SEQUENCE [LARGE SCALE GENOMIC DNA]</scope>
    <source>
        <strain evidence="13">CBS 101.48</strain>
    </source>
</reference>
<dbReference type="EMBL" id="LT550042">
    <property type="protein sequence ID" value="SAL94901.1"/>
    <property type="molecule type" value="Genomic_DNA"/>
</dbReference>
<dbReference type="Gene3D" id="3.20.20.70">
    <property type="entry name" value="Aldolase class I"/>
    <property type="match status" value="1"/>
</dbReference>
<gene>
    <name evidence="13" type="primary">ABSGL_00193.1 scaffold 349</name>
</gene>
<evidence type="ECO:0000256" key="4">
    <source>
        <dbReference type="ARBA" id="ARBA00012550"/>
    </source>
</evidence>
<dbReference type="InterPro" id="IPR013785">
    <property type="entry name" value="Aldolase_TIM"/>
</dbReference>
<dbReference type="GO" id="GO:0000105">
    <property type="term" value="P:L-histidine biosynthetic process"/>
    <property type="evidence" value="ECO:0007669"/>
    <property type="project" value="UniProtKB-UniPathway"/>
</dbReference>
<name>A0A168KLB4_ABSGL</name>
<dbReference type="PANTHER" id="PTHR43090">
    <property type="entry name" value="1-(5-PHOSPHORIBOSYL)-5-[(5-PHOSPHORIBOSYLAMINO)METHYLIDENEAMINO] IMIDAZOLE-4-CARBOXAMIDE ISOMERASE"/>
    <property type="match status" value="1"/>
</dbReference>
<dbReference type="FunFam" id="3.20.20.70:FF:000110">
    <property type="entry name" value="1-(5-phosphoribosyl)-5-[(5-phosphoribosylamino)methylideneamino] imidazole-4-carboxamide isomerase, chloroplastic"/>
    <property type="match status" value="1"/>
</dbReference>
<evidence type="ECO:0000256" key="3">
    <source>
        <dbReference type="ARBA" id="ARBA00009667"/>
    </source>
</evidence>
<dbReference type="STRING" id="4829.A0A168KLB4"/>
<evidence type="ECO:0000256" key="7">
    <source>
        <dbReference type="ARBA" id="ARBA00023102"/>
    </source>
</evidence>
<keyword evidence="12" id="KW-0963">Cytoplasm</keyword>
<dbReference type="InterPro" id="IPR044524">
    <property type="entry name" value="Isoase_HisA-like"/>
</dbReference>
<proteinExistence type="inferred from homology"/>
<comment type="subcellular location">
    <subcellularLocation>
        <location evidence="12">Cytoplasm</location>
    </subcellularLocation>
</comment>
<evidence type="ECO:0000256" key="12">
    <source>
        <dbReference type="RuleBase" id="RU364022"/>
    </source>
</evidence>
<dbReference type="PANTHER" id="PTHR43090:SF2">
    <property type="entry name" value="1-(5-PHOSPHORIBOSYL)-5-[(5-PHOSPHORIBOSYLAMINO)METHYLIDENEAMINO] IMIDAZOLE-4-CARBOXAMIDE ISOMERASE"/>
    <property type="match status" value="1"/>
</dbReference>
<dbReference type="InterPro" id="IPR011858">
    <property type="entry name" value="His6/HISN3"/>
</dbReference>
<evidence type="ECO:0000256" key="5">
    <source>
        <dbReference type="ARBA" id="ARBA00018464"/>
    </source>
</evidence>
<keyword evidence="14" id="KW-1185">Reference proteome</keyword>
<dbReference type="Proteomes" id="UP000078561">
    <property type="component" value="Unassembled WGS sequence"/>
</dbReference>
<evidence type="ECO:0000256" key="11">
    <source>
        <dbReference type="RuleBase" id="RU003657"/>
    </source>
</evidence>
<evidence type="ECO:0000256" key="9">
    <source>
        <dbReference type="ARBA" id="ARBA00030547"/>
    </source>
</evidence>
<evidence type="ECO:0000256" key="6">
    <source>
        <dbReference type="ARBA" id="ARBA00022605"/>
    </source>
</evidence>
<dbReference type="NCBIfam" id="TIGR02129">
    <property type="entry name" value="hisA_euk"/>
    <property type="match status" value="1"/>
</dbReference>
<keyword evidence="6 11" id="KW-0028">Amino-acid biosynthesis</keyword>
<dbReference type="InterPro" id="IPR006062">
    <property type="entry name" value="His_biosynth"/>
</dbReference>
<evidence type="ECO:0000313" key="14">
    <source>
        <dbReference type="Proteomes" id="UP000078561"/>
    </source>
</evidence>
<sequence>MTRFNGCIDLHHGQVKQIVGGTLDESAPGSLRTNFVSKETPSYYADLYRKNDVTRCHVIKLGPNNDDAAKDALRTWPKGLQVGGGINLDNAQEWLDAGASKVIVTSYLFPDSKFSLKRLQELSLKIGKDKLVVDVSCRRSGSQWVVAMNKWQTMTDMVVDEEYCSEFLVHAADVEGLCNGIDEELVRCLGQWVSIPTTYAGGGRSLDDLALVQRLSNGNVDLTYGSSLDIFGGVGVTFEDCINWNRSH</sequence>
<comment type="similarity">
    <text evidence="3 11">Belongs to the HisA/HisF family.</text>
</comment>